<gene>
    <name evidence="2" type="ORF">LCGC14_2064130</name>
</gene>
<dbReference type="AlphaFoldDB" id="A0A0F9HHB1"/>
<evidence type="ECO:0000259" key="1">
    <source>
        <dbReference type="Pfam" id="PF02954"/>
    </source>
</evidence>
<sequence length="225" mass="26720">MTLETIKKKAVSEALMQTNGNISKAAIELDISRQSIYNFAHDYDWIDLDGRLVQNLVADGQQYQESWNIPKIQYIVNKKMKTTKRIRRIKAGKAPVQLCIKHEENIRPKYIKQNMDTGCSKCIKEWTIQRRTREYNDSEILCRNYGIKRHPKNRNKPRKSDYIKSGLKICNWCMGHNLDGSKKPSHIRRQRRKRLRRSIKLSDLRIKEQMQHNTIPNDWSVEYYG</sequence>
<dbReference type="InterPro" id="IPR002197">
    <property type="entry name" value="HTH_Fis"/>
</dbReference>
<name>A0A0F9HHB1_9ZZZZ</name>
<accession>A0A0F9HHB1</accession>
<dbReference type="SUPFAM" id="SSF46689">
    <property type="entry name" value="Homeodomain-like"/>
    <property type="match status" value="1"/>
</dbReference>
<proteinExistence type="predicted"/>
<dbReference type="EMBL" id="LAZR01024626">
    <property type="protein sequence ID" value="KKL74512.1"/>
    <property type="molecule type" value="Genomic_DNA"/>
</dbReference>
<dbReference type="Gene3D" id="1.10.10.60">
    <property type="entry name" value="Homeodomain-like"/>
    <property type="match status" value="1"/>
</dbReference>
<comment type="caution">
    <text evidence="2">The sequence shown here is derived from an EMBL/GenBank/DDBJ whole genome shotgun (WGS) entry which is preliminary data.</text>
</comment>
<feature type="domain" description="DNA binding HTH" evidence="1">
    <location>
        <begin position="2"/>
        <end position="37"/>
    </location>
</feature>
<reference evidence="2" key="1">
    <citation type="journal article" date="2015" name="Nature">
        <title>Complex archaea that bridge the gap between prokaryotes and eukaryotes.</title>
        <authorList>
            <person name="Spang A."/>
            <person name="Saw J.H."/>
            <person name="Jorgensen S.L."/>
            <person name="Zaremba-Niedzwiedzka K."/>
            <person name="Martijn J."/>
            <person name="Lind A.E."/>
            <person name="van Eijk R."/>
            <person name="Schleper C."/>
            <person name="Guy L."/>
            <person name="Ettema T.J."/>
        </authorList>
    </citation>
    <scope>NUCLEOTIDE SEQUENCE</scope>
</reference>
<dbReference type="Pfam" id="PF02954">
    <property type="entry name" value="HTH_8"/>
    <property type="match status" value="1"/>
</dbReference>
<organism evidence="2">
    <name type="scientific">marine sediment metagenome</name>
    <dbReference type="NCBI Taxonomy" id="412755"/>
    <lineage>
        <taxon>unclassified sequences</taxon>
        <taxon>metagenomes</taxon>
        <taxon>ecological metagenomes</taxon>
    </lineage>
</organism>
<protein>
    <recommendedName>
        <fullName evidence="1">DNA binding HTH domain-containing protein</fullName>
    </recommendedName>
</protein>
<dbReference type="InterPro" id="IPR009057">
    <property type="entry name" value="Homeodomain-like_sf"/>
</dbReference>
<evidence type="ECO:0000313" key="2">
    <source>
        <dbReference type="EMBL" id="KKL74512.1"/>
    </source>
</evidence>
<dbReference type="GO" id="GO:0043565">
    <property type="term" value="F:sequence-specific DNA binding"/>
    <property type="evidence" value="ECO:0007669"/>
    <property type="project" value="InterPro"/>
</dbReference>